<comment type="caution">
    <text evidence="7">The sequence shown here is derived from an EMBL/GenBank/DDBJ whole genome shotgun (WGS) entry which is preliminary data.</text>
</comment>
<keyword evidence="3" id="KW-0238">DNA-binding</keyword>
<dbReference type="PROSITE" id="PS50937">
    <property type="entry name" value="HTH_MERR_2"/>
    <property type="match status" value="1"/>
</dbReference>
<evidence type="ECO:0000313" key="7">
    <source>
        <dbReference type="EMBL" id="MCQ4769316.1"/>
    </source>
</evidence>
<dbReference type="InterPro" id="IPR011256">
    <property type="entry name" value="Reg_factor_effector_dom_sf"/>
</dbReference>
<dbReference type="GO" id="GO:0003700">
    <property type="term" value="F:DNA-binding transcription factor activity"/>
    <property type="evidence" value="ECO:0007669"/>
    <property type="project" value="InterPro"/>
</dbReference>
<evidence type="ECO:0000313" key="6">
    <source>
        <dbReference type="EMBL" id="MCG4525828.1"/>
    </source>
</evidence>
<dbReference type="SUPFAM" id="SSF46955">
    <property type="entry name" value="Putative DNA-binding domain"/>
    <property type="match status" value="1"/>
</dbReference>
<dbReference type="InterPro" id="IPR010499">
    <property type="entry name" value="AraC_E-bd"/>
</dbReference>
<sequence>MVPEDDCYSIGKVAGLCNTPVKTLRYYDEIGLLKPTYRCEESNYRYYSKEQMNTLLVIRRLRALGFNLKEVQSLIEDTSLDFIESMMTAKQAELNEEIRMLQAKQQTISSLLGRVRLGREIMAQHRSEVGPDLSRHSTPIQVEYIPEGQLLYSRQLMKQYRNADVSFSRWIDILEQCTALGIPLESPIIVTFYGELLGQFLMKDCDVEFGVLIGQNAVLPEIENVRSWGGTYAATVYHVGKYSDIVRSYITLLQWINQHGCEVLGPPAERFIISPLEVKDEGQHIVQILIPIRRPAA</sequence>
<evidence type="ECO:0000313" key="8">
    <source>
        <dbReference type="Proteomes" id="UP001200313"/>
    </source>
</evidence>
<dbReference type="InterPro" id="IPR047057">
    <property type="entry name" value="MerR_fam"/>
</dbReference>
<evidence type="ECO:0000256" key="3">
    <source>
        <dbReference type="ARBA" id="ARBA00023125"/>
    </source>
</evidence>
<reference evidence="6 8" key="1">
    <citation type="submission" date="2022-01" db="EMBL/GenBank/DDBJ databases">
        <title>Collection of gut derived symbiotic bacterial strains cultured from healthy donors.</title>
        <authorList>
            <person name="Lin H."/>
            <person name="Kohout C."/>
            <person name="Waligurski E."/>
            <person name="Pamer E.G."/>
        </authorList>
    </citation>
    <scope>NUCLEOTIDE SEQUENCE [LARGE SCALE GENOMIC DNA]</scope>
    <source>
        <strain evidence="6 8">DFI.3.7</strain>
    </source>
</reference>
<dbReference type="AlphaFoldDB" id="A0AAW5JH01"/>
<dbReference type="Pfam" id="PF13411">
    <property type="entry name" value="MerR_1"/>
    <property type="match status" value="1"/>
</dbReference>
<dbReference type="SMART" id="SM00422">
    <property type="entry name" value="HTH_MERR"/>
    <property type="match status" value="1"/>
</dbReference>
<feature type="domain" description="HTH merR-type" evidence="5">
    <location>
        <begin position="7"/>
        <end position="77"/>
    </location>
</feature>
<dbReference type="Proteomes" id="UP001204562">
    <property type="component" value="Unassembled WGS sequence"/>
</dbReference>
<dbReference type="InterPro" id="IPR009061">
    <property type="entry name" value="DNA-bd_dom_put_sf"/>
</dbReference>
<name>A0AAW5JH01_9FIRM</name>
<organism evidence="7 9">
    <name type="scientific">Intestinimonas massiliensis</name>
    <name type="common">ex Afouda et al. 2020</name>
    <dbReference type="NCBI Taxonomy" id="1673721"/>
    <lineage>
        <taxon>Bacteria</taxon>
        <taxon>Bacillati</taxon>
        <taxon>Bacillota</taxon>
        <taxon>Clostridia</taxon>
        <taxon>Eubacteriales</taxon>
        <taxon>Intestinimonas</taxon>
    </lineage>
</organism>
<reference evidence="7" key="2">
    <citation type="submission" date="2022-06" db="EMBL/GenBank/DDBJ databases">
        <title>Isolation of gut microbiota from human fecal samples.</title>
        <authorList>
            <person name="Pamer E.G."/>
            <person name="Barat B."/>
            <person name="Waligurski E."/>
            <person name="Medina S."/>
            <person name="Paddock L."/>
            <person name="Mostad J."/>
        </authorList>
    </citation>
    <scope>NUCLEOTIDE SEQUENCE</scope>
    <source>
        <strain evidence="7">DFI.9.91</strain>
    </source>
</reference>
<dbReference type="GO" id="GO:0003677">
    <property type="term" value="F:DNA binding"/>
    <property type="evidence" value="ECO:0007669"/>
    <property type="project" value="UniProtKB-KW"/>
</dbReference>
<evidence type="ECO:0000259" key="5">
    <source>
        <dbReference type="PROSITE" id="PS50937"/>
    </source>
</evidence>
<protein>
    <submittedName>
        <fullName evidence="7">MerR family transcriptional regulator</fullName>
    </submittedName>
</protein>
<dbReference type="SMART" id="SM00871">
    <property type="entry name" value="AraC_E_bind"/>
    <property type="match status" value="1"/>
</dbReference>
<dbReference type="Pfam" id="PF06445">
    <property type="entry name" value="GyrI-like"/>
    <property type="match status" value="1"/>
</dbReference>
<dbReference type="PANTHER" id="PTHR30204:SF69">
    <property type="entry name" value="MERR-FAMILY TRANSCRIPTIONAL REGULATOR"/>
    <property type="match status" value="1"/>
</dbReference>
<keyword evidence="2" id="KW-0805">Transcription regulation</keyword>
<evidence type="ECO:0000256" key="1">
    <source>
        <dbReference type="ARBA" id="ARBA00022491"/>
    </source>
</evidence>
<dbReference type="Gene3D" id="3.20.80.10">
    <property type="entry name" value="Regulatory factor, effector binding domain"/>
    <property type="match status" value="1"/>
</dbReference>
<evidence type="ECO:0000256" key="4">
    <source>
        <dbReference type="ARBA" id="ARBA00023163"/>
    </source>
</evidence>
<gene>
    <name evidence="6" type="ORF">L0P79_01885</name>
    <name evidence="7" type="ORF">NE579_02400</name>
</gene>
<dbReference type="Gene3D" id="1.10.1660.10">
    <property type="match status" value="1"/>
</dbReference>
<evidence type="ECO:0000256" key="2">
    <source>
        <dbReference type="ARBA" id="ARBA00023015"/>
    </source>
</evidence>
<dbReference type="InterPro" id="IPR000551">
    <property type="entry name" value="MerR-type_HTH_dom"/>
</dbReference>
<dbReference type="EMBL" id="JANFYS010000002">
    <property type="protein sequence ID" value="MCQ4769316.1"/>
    <property type="molecule type" value="Genomic_DNA"/>
</dbReference>
<dbReference type="RefSeq" id="WP_238072905.1">
    <property type="nucleotide sequence ID" value="NZ_JAKNJB010000002.1"/>
</dbReference>
<keyword evidence="4" id="KW-0804">Transcription</keyword>
<dbReference type="Proteomes" id="UP001200313">
    <property type="component" value="Unassembled WGS sequence"/>
</dbReference>
<accession>A0AAW5JH01</accession>
<keyword evidence="1" id="KW-0678">Repressor</keyword>
<proteinExistence type="predicted"/>
<dbReference type="CDD" id="cd01107">
    <property type="entry name" value="HTH_BmrR"/>
    <property type="match status" value="1"/>
</dbReference>
<dbReference type="PANTHER" id="PTHR30204">
    <property type="entry name" value="REDOX-CYCLING DRUG-SENSING TRANSCRIPTIONAL ACTIVATOR SOXR"/>
    <property type="match status" value="1"/>
</dbReference>
<evidence type="ECO:0000313" key="9">
    <source>
        <dbReference type="Proteomes" id="UP001204562"/>
    </source>
</evidence>
<dbReference type="EMBL" id="JAKNJB010000002">
    <property type="protein sequence ID" value="MCG4525828.1"/>
    <property type="molecule type" value="Genomic_DNA"/>
</dbReference>
<dbReference type="InterPro" id="IPR029442">
    <property type="entry name" value="GyrI-like"/>
</dbReference>
<dbReference type="SUPFAM" id="SSF55136">
    <property type="entry name" value="Probable bacterial effector-binding domain"/>
    <property type="match status" value="1"/>
</dbReference>
<keyword evidence="8" id="KW-1185">Reference proteome</keyword>